<feature type="domain" description="Fibronectin type-III" evidence="7">
    <location>
        <begin position="373"/>
        <end position="457"/>
    </location>
</feature>
<evidence type="ECO:0000256" key="4">
    <source>
        <dbReference type="SAM" id="MobiDB-lite"/>
    </source>
</evidence>
<feature type="domain" description="Fibronectin type-III" evidence="7">
    <location>
        <begin position="2897"/>
        <end position="2983"/>
    </location>
</feature>
<dbReference type="PROSITE" id="PS50181">
    <property type="entry name" value="FBOX"/>
    <property type="match status" value="1"/>
</dbReference>
<feature type="domain" description="Fibronectin type-III" evidence="7">
    <location>
        <begin position="458"/>
        <end position="544"/>
    </location>
</feature>
<reference evidence="8 9" key="1">
    <citation type="journal article" date="2019" name="Genome Biol. Evol.">
        <title>Whole-Genome Sequencing of the Giant Devil Catfish, Bagarius yarrelli.</title>
        <authorList>
            <person name="Jiang W."/>
            <person name="Lv Y."/>
            <person name="Cheng L."/>
            <person name="Yang K."/>
            <person name="Chao B."/>
            <person name="Wang X."/>
            <person name="Li Y."/>
            <person name="Pan X."/>
            <person name="You X."/>
            <person name="Zhang Y."/>
            <person name="Yang J."/>
            <person name="Li J."/>
            <person name="Zhang X."/>
            <person name="Liu S."/>
            <person name="Sun C."/>
            <person name="Yang J."/>
            <person name="Shi Q."/>
        </authorList>
    </citation>
    <scope>NUCLEOTIDE SEQUENCE [LARGE SCALE GENOMIC DNA]</scope>
    <source>
        <strain evidence="8">JWS20170419001</strain>
        <tissue evidence="8">Muscle</tissue>
    </source>
</reference>
<dbReference type="Pfam" id="PF09294">
    <property type="entry name" value="Interfer-bind"/>
    <property type="match status" value="1"/>
</dbReference>
<feature type="domain" description="Fibronectin type-III" evidence="7">
    <location>
        <begin position="1332"/>
        <end position="1418"/>
    </location>
</feature>
<feature type="chain" id="PRO_5022180504" evidence="5">
    <location>
        <begin position="24"/>
        <end position="6243"/>
    </location>
</feature>
<feature type="region of interest" description="Disordered" evidence="4">
    <location>
        <begin position="5900"/>
        <end position="5921"/>
    </location>
</feature>
<evidence type="ECO:0000313" key="8">
    <source>
        <dbReference type="EMBL" id="TSL61141.1"/>
    </source>
</evidence>
<dbReference type="SMART" id="SM00060">
    <property type="entry name" value="FN3"/>
    <property type="match status" value="47"/>
</dbReference>
<feature type="domain" description="Fibronectin type-III" evidence="7">
    <location>
        <begin position="1594"/>
        <end position="1679"/>
    </location>
</feature>
<dbReference type="GO" id="GO:0008270">
    <property type="term" value="F:zinc ion binding"/>
    <property type="evidence" value="ECO:0007669"/>
    <property type="project" value="UniProtKB-KW"/>
</dbReference>
<feature type="domain" description="Fibronectin type-III" evidence="7">
    <location>
        <begin position="4770"/>
        <end position="4855"/>
    </location>
</feature>
<keyword evidence="1" id="KW-0479">Metal-binding</keyword>
<feature type="domain" description="Fibronectin type-III" evidence="7">
    <location>
        <begin position="2377"/>
        <end position="2464"/>
    </location>
</feature>
<dbReference type="Pfam" id="PF15966">
    <property type="entry name" value="F-box_4"/>
    <property type="match status" value="1"/>
</dbReference>
<feature type="domain" description="Fibronectin type-III" evidence="7">
    <location>
        <begin position="800"/>
        <end position="890"/>
    </location>
</feature>
<feature type="domain" description="Fibronectin type-III" evidence="7">
    <location>
        <begin position="2290"/>
        <end position="2376"/>
    </location>
</feature>
<accession>A0A556U077</accession>
<name>A0A556U077_BAGYA</name>
<feature type="domain" description="Fibronectin type-III" evidence="7">
    <location>
        <begin position="545"/>
        <end position="630"/>
    </location>
</feature>
<sequence length="6243" mass="665481">MGLGGVTAVVFFLGIIAQNVVQGNNFTASVYSVTSKSAVLLWSLHAGSSSYRLTATLRSSPSQSVFSTVGQNTVMGSIAPLNPNSAYNFKVEALDSSMGVLASASVDRYTAPDVPTITAASSKQSQSITVEFTPISGASSYVVRTESSDGSFMSETPVQGSPGTVSGLQPYTVYTLSVMSVNSGGMSQPSSPVQAKTVLPAPLLTSSSPNNSSIVVIWSLVRYAILYSVSIIRDGSYQQSRLNTSSTNVTFSSLEAGTNYCIKANAWSLESVPGDDYTVCQITRPRTPQSIVLVTSTVVNDVAGLSVSWDPVQGASGYVVVSSAGLNCSSASTSCTLSPLSCGQIQFISVTAFNRAGPGQSSDPRRYISIPCPPEPVRLDDIGNGNCSLSWSSVSNVEYYTAFSKRDDGIEEMCNSTGTSCNFTCHCGYSFIMSVFANNQAGASSPGRVLNQTSLPCCPGNVSVSEISWESLIIMWTAVRGADLYEVQALDPSSQTVVCNDTSAVCVLSDLNCNTWYNIVVSPCNEVRGCNRSCGLKKTETAPCMPEGVSVRPSNSSSVSIDWTATNKAANYTVTVIGSTDGPFICQSKVTSCQVNGLSCGSSYQVTSIASTTAGLSMPSYSVSFQTAPCCPATLNVSQVTQAMSSVNWSFARGAQSFIVSLTSSRGNATCLTTQPKCLMGCITCGTNYTVSLQAISSVGNKSVCTYQGFSTSECCPSRIRLYTRFNNTLRVSWWSSSSFSNFTAQVTGGGRVYSCSPAPGQSMCDVSDVTCGDVYTIMVAPVNPGGTVVPFCPSRMYSECSIITSIASPSASSMLVQWTSYTGATNYILDLRVVNLSSVAPVVVTVSGSSTQKEVFGLKPGTLYTVVIKVFRFYSVECSDTRTARTVPEASQIISARAVSSHGIALEWDRVNSANQYFILVNSSLTGERYNLSFTNTSAIIFNLRATTTYDCYVHSSNSAGLGARSRVRTVTTLVQPPAVVTVVSLSSQAVRVTWQPVERVLLYKIVVTDANGIQILNVTISSTFQDVQNLLPCKLYLISVSSLNTFLEPGEPKQVNYSVNNLSSVTSIMADYSCVSASAMVSWGVVFGAESYRAKAVDQNGMTVSCTSTSTTCQLANLGCGRDYVVQVNAMANNCESTSKVTTFFQTVPCSPGNLNLYRECSSNVIIFSWAPTNNTAFYRAQMEDSSGGSQACITTDTSCFFTDTVCGRSYKFSVFGVNGECNGPVSKAVTIQTAPCKPSNLVTVSDCKTDILTSYWDSSNGVTQYIVEGRGNRGNDSHMSYYSCISNTSSCAISGVACGESLTMMITAFNDNCYSDVVLGQETNTAPCVPQNLLPIDDCSSDSITLTWNSANGALFYIASVTDFLGGSYSCSTTELNCKLIGLRCGTIYNATVISSNNKCNSSLSKRITVNTAPCPPPQVQTNLDCDGNRALVSWQSSQFSGSYTASMIDQSGSLLSCSTINSSCWVPSLKCGQVYDISVTYHNGICRSRPSTPIRMNSVPCGPGNFRTSVNCSSGVLQLTWNQTQGAEGYTASLVTDRNGRQIFCNSTYISCNLTTQTCGESYVAQVRSYNGTCFSMLSQSVTIKEVPCVPTNVSVAKTCSNQTTVAWTSSLGAQSYRVIAMGNKGHQTTCLSNTTTCSLTNLICGQVYNVSVVAINDNCSSSQSQSATLQTGPCAPINIRSTIECITNTVTLTWDSSSTGLSYTGKAVGLDGHTVGCNSTSLGCQFTQLFCGQNYAIRIMASDGVCWSTESDIYMQSTAPCAPATVSKFLHCASNMLRVTWTPSSLAISYSALVKPTNGPLRGCSSPDTSCEIQSLQCGLTYTLEVMAANKVCTGPVSASQTFQTAPCLPSFVSARAVCVSNAVQASWNQAVGALSYTGVLTGPNGTNRSCSTTALSCTFSGLVCAQTYSLQVFPNNDICNSTATTAITTTTGPCDPSNVVAQVQCGSNAVKVSWQASAGAATYTVQAYTQNQTVALASCSSSNTTCMLTQLQCGMVFNVSVLASDGTCNSSSLVGTTVKTAPCPPVLQLFPQSCFSDKVLVSWTRVPDALGITVNATSTLGHSVDCISANTNCTLQGLWCGHRYTVQGISYTQWCNSTQSVPLSVVTEPCTPPAVRVNYTCETSVAVLSWNESLGRESFITHVQTQDHSDLCNSNQTNCSFTSLLCGRLYNVSLRAVAGQCNSTNVTRTQMQTAPCAPQNVSVSLRCTNNTALVTWTQSPGAIGYNVTALGRNSDVKFCQTTNTYCQIPNMQCSQIYNFTITPFSDTCKGFPSSPFSLAAGPCPPTGVQASLLCQNNVISVSWTAVLNAEQYVATAISTDGFRHNCSTNGTSCAFQDLYCGKDYSITVITVQQGCWSEPSTPVLLKSAICPPANLTGVTQCGTNNIIITWEPSSWRGVTYFLFIQQNSTANSTFNTTATSFTLNSLQCGWLFTVRVAAQDNTCTSQYSAPVQIRTAPCSPSGLAATASCGTNLGNLTWLGGVGALFYTTTLVSSDGGSISCTSNTTSCVVKLDCDRTYTATVISSTGLCNSTSNSTIQFSSTPCLLRNVQTQLNCSANSLAVQWAATANKSYTALAIGTDGTRPSCNSNGSSCTIQGLRCGRSYGIAVTTSNFNCTIQGSDLQVQTAPCKPENLSVSQACNSSVATVWWNTTGVDQSYSVLVVNNTGGVITYATNVSFCTFKPFNCGESYKVTVTGVTQQCASQPSSSLDLITAPCIPTYVTAYYDCDTSITSVSWDIIRSADKYMVYAVGSQGYKSNISTTDTVCGFKDLRCGQDYIVTVVAESGGCRSQPSQPFTVSTGPCPHSSPQVSLDCRSNSALVSWTPGYGILYYNVTADGQDVSDVTCNTTGVSCNITQLQCSQSYQISVTGQGSTCPSPPQGWVSITSGPCPPSQVSVQVPCESKVMSVSWQISQGSVSYLAIAQSSGGQSLNCSSNGTTCDISGLQCGQTYEVYVSGVVGTCIGPRSQSQIVKTAPCVPQNIQAILACRSTVLNVTWQQSGEATQYRAIVKTSDGQVYYPVTDKLFFTVSNIICGLTYNVTVMAQNNRCNSSQSSVQSAFSAPCPPQAISTNIDCTSNTISVNWTSSVPGVRYLAQAVSSNVHYTCNTPCVPILTSVDIDCLSNSAWVVWNASVGAENYTAVATDSYGLRIQCNSSDIKCAVPGLQCGRNYNFSLTAANAWCKSRVSNTIQSETVPCAPEGVNVSVGCATGTVGVRWLPSVGALAYTATLEPPVGMASCCSALNSSTFCEVTSLPCGQSYMVTVTAAGRTCNSSQSTAIMVQTAPCQPPSLNATVSCINSVANMSWMSSAGGQLYTVNAVNMNGTVTDSCNGFDGTCNLRGLMCGQQYTATVVAQHSICTSLPSPLTLFKTVPCVPQNIMLDLNCQTRNLTVSWNVSSGAQFYTALLKDSSGRSTTCQSLSDRCTISGLSCGNIYYVNVVASDSNCSSQPSNIRNIDSVPCAPYNIQVQMDILNGTAILSWYLGAGALRYKAIAVSNISGTNVTCDTIQTNCNLNKLLCGDKYNITVQAIGSICSSTASMGQYLQTGPCVPVLVSVSYTPPVALLLWESTRGADNYTAQAVSQQGLQSSCSTRDTSCVLYRLNCSQIYNITLTAYSNIYKDGVQSNRLTLKTEPCPPTILATRATPNQGYVTWEQSVGAVSYMVMLEGHRGDTLYCQTSATSCSVQGLVCGTVYVTRAIAIGTSFNSSSSVGALLTTVPCLPDPNSFAVAVQCENDSTFVSWASSDGAKSYELTATSGTGAQLKCLTTQNSCNITYLECGQTYSLSLTASNTAGTVSMETGIIFQSRPCAPRYVAANLQCGTQTAVLTWEQRPGVLYYLGSAIFTPGVAAVVCNTTSDSCSFSGLQCGVQYFLHVRAYTRQCRSDLSTSINITTEPCTAQNLTVTGSCTTNTLQLNWSNATGALRYTISVTGNRGYNGAFQSSMSSVQMEVPCGQNYTFRVLGQNDQCNSLTSTNATFSTAPCVPIGVNTFIQCENTIASVSWTGSDGALNYSAVALGQTLGRTHICTTNTTVCNWNDLMCGEIYIVRVIASNLHCSSTPSDNTTIRMAPCIPQILNTTMDCSLRVASLSWMSSRAAQLYLVTAENNIGGQVGQTTNITSAQFSELQCGQQYYLKVVSVGQGCKSMPSNTSILQTDPCPPTVVSTSVDCLSNIVTVTWGISSTAAYYTASLVGPDSMVTTCMSSTTSCGTATLKCGQKYNVSVTASRQLCHSKPSSQTYLNTAPCVPTGVSIVMDCTKNESYVYWNASQGAVSYRVFATSRFNDYASCNSSGVNTSCILKALSCGAVYAVQVVAVGNECSSIPSIAVDFYSAPCRPDIVFVRLNCNSSSFSLNWTSVNGAVSYTAVAKASGSQSSSCTTNSSSCDLRQLVCGQIYNITVTASNSQCSSNQSSVVQVASGINSKITCLANTAQVQWNSSSWVESYEVQALGANGYVTGCNTTGTFCNVSNLLCGDVYNISVVAISNKCRVRGYPVLQLPSVPCVPVLLNPTLNCMSGSISINWQPSSGATSYRALAQGSGGYALSCNSNSTTCIFTELLCGLTYNFTVSASDSMCTSIYSSSVQLNSVPCKPQRLSVQTDCRTSTGLVSWEAGQGSLSFLVQAIGTDGNQMQCSTSNTSCSLPNMRCGQLYNLTSVGQDNKCNSTAAQINLQSVPCVPTGVQASLICSSNSASLTWLSSNGALRYWADAVNFNGSHTVSCNASLPSCTIGQLLCGTSYNITVVALDNTCSSDRSVATQMRSAPCAPQNVQVQMNCTASTITVTWAANLDAESFIVEAIGSNVSLSCNTTGTNCTIRDLVCGLSLSVTVRAVRGSCQSVPSAAKPVLTAPCIPQGQSSNLDCVTNSVWVSWQKAAGAESYRVLAVSGGGASSNCSTSDLFCNVPSLLCGTQYTFQVTAINSWACSLTGVSAVTECRSSSIRVSWLTQSSLSSLLVTAEGQDLSFLECNSTSSSCVLNGARCGMRYAIIVSTSSDKCSSVRSAPYYIQTAPCAPQALNVSRQCDTNGVIVTWAPSYLAKSYYLTVTGLDGDVQNCSSTTENCTVSRLRCGQPYTVSLTASDGNCTSLASQALTFNTTLCAPQNLNVSVSCENSSLFWSTSSGSVWYYAWAVNALGDKRQCNVTSTSCTMAGFQCGTMYNFSVQASDGVCRSSYNPILQRGIVPCPPPKVSIATRNIENASVVRVSWSNVSCLSVQYLAELKGQFINGPLALVQLASYWTEHTHFEFLVPCDILYSVVVTAGGGAGNGAPSIAVNGSTGSAAARRRRDLREAEILAGLKDEEVFPMPKVTVVNVEGVTLHVEWAPVTGASYYTMIVREEDESQPFKVVLTVQDEATDVPDLKPTTRYCVTVLFKPEAWPLPFIPALAIFKMEELHTHCVSCVSRRCMVKPQPGTSCDLLACPLVCGAVFHSCKLDEHRLLCPLERVLCLNHSIGCPFLLARGKMAEHLEVCPAGVVCCTMEWNRWPVNDEDYRSYESLSRDADEEEQLDMALALQDQRTMLASLKLVSLAPTNCHERKPQLAEICEKPGVIADVLVPTMPPEENMDEESVSLYSKDIISNSINRLSGEQYDELYQTTVETTKSLSAALNVLIHLNASDTQYPTTSVLAAHSELNGELHEAFLMKENNRSSCDKIASGVSGLSEELQPQRHQTFMELGRNLASALGALGDAVKSSDPSCIVGKTNGEIYQQDTDECSDVEMKDSTSEGEVEFGAVGGIDDEEANKPPGPISEDFCQESTARLRDEQSLYDNCPNSEASTKSHDHTVKPNEIDKCLEHDGSWEFVGPLISHRPEVRHEVATVVMQESSGSQAPLLQPPVHSQALVVPRDNSLPSTAFNFEDKAFERKLQNLQLLRNFMPFALNGRKGCFSESLPHRQHRCKMEDKAVDTSDLEQEPQNDPLGLGEIDFTAAALLFCLEESPRARRISDTVYAFGGSRVDFGTQTFSFPAAILATSTMVGEVASASACDRAAPRLSQPSPYCTLRLDLTLEQLVPRPSWAPREGSMFTFECGQLFRREEFLSHFRNVHGDIHSGLNGWMEHRCPLAYYGCTYSQRRFRPSRQGSKIVHDRHLRSFGVQPAMDIMTEPGFDRLSDLPFEILQHVARFLDGFSLCQLSMVSRTMRDVCASLLQTRGMVVVQWEKKQYPDGTRSWQIKDKVWRFSTAFSPVTRWEFADISSMADHLKRCPYNEVHRQVEAVPLPCMCTTRELTRGGRSLRSVLKPVL</sequence>
<dbReference type="CDD" id="cd00063">
    <property type="entry name" value="FN3"/>
    <property type="match status" value="9"/>
</dbReference>
<evidence type="ECO:0000256" key="3">
    <source>
        <dbReference type="ARBA" id="ARBA00022833"/>
    </source>
</evidence>
<dbReference type="Pfam" id="PF00041">
    <property type="entry name" value="fn3"/>
    <property type="match status" value="3"/>
</dbReference>
<keyword evidence="5" id="KW-0732">Signal</keyword>
<dbReference type="Gene3D" id="1.20.1280.50">
    <property type="match status" value="1"/>
</dbReference>
<dbReference type="Pfam" id="PF15965">
    <property type="entry name" value="zf-TRAF_2"/>
    <property type="match status" value="1"/>
</dbReference>
<feature type="domain" description="Fibronectin type-III" evidence="7">
    <location>
        <begin position="2720"/>
        <end position="2809"/>
    </location>
</feature>
<feature type="domain" description="Fibronectin type-III" evidence="7">
    <location>
        <begin position="1941"/>
        <end position="2029"/>
    </location>
</feature>
<dbReference type="Gene3D" id="3.30.40.150">
    <property type="entry name" value="TRAF-like zinc-finger, N-terminal subdomain"/>
    <property type="match status" value="1"/>
</dbReference>
<proteinExistence type="predicted"/>
<feature type="domain" description="Fibronectin type-III" evidence="7">
    <location>
        <begin position="4252"/>
        <end position="4340"/>
    </location>
</feature>
<keyword evidence="3" id="KW-0862">Zinc</keyword>
<dbReference type="Proteomes" id="UP000319801">
    <property type="component" value="Unassembled WGS sequence"/>
</dbReference>
<feature type="domain" description="Fibronectin type-III" evidence="7">
    <location>
        <begin position="3204"/>
        <end position="3292"/>
    </location>
</feature>
<dbReference type="Gene3D" id="2.60.40.10">
    <property type="entry name" value="Immunoglobulins"/>
    <property type="match status" value="29"/>
</dbReference>
<feature type="signal peptide" evidence="5">
    <location>
        <begin position="1"/>
        <end position="23"/>
    </location>
</feature>
<feature type="domain" description="Fibronectin type-III" evidence="7">
    <location>
        <begin position="3381"/>
        <end position="3467"/>
    </location>
</feature>
<dbReference type="InterPro" id="IPR043013">
    <property type="entry name" value="Znf_TRAF_N"/>
</dbReference>
<feature type="domain" description="Fibronectin type-III" evidence="7">
    <location>
        <begin position="2810"/>
        <end position="2896"/>
    </location>
</feature>
<dbReference type="PANTHER" id="PTHR47135">
    <property type="entry name" value="FIBRONECTIN TYPE III DOMAIN-CONTAINING PROTEIN 7"/>
    <property type="match status" value="1"/>
</dbReference>
<evidence type="ECO:0000259" key="7">
    <source>
        <dbReference type="PROSITE" id="PS50853"/>
    </source>
</evidence>
<evidence type="ECO:0000256" key="5">
    <source>
        <dbReference type="SAM" id="SignalP"/>
    </source>
</evidence>
<dbReference type="SUPFAM" id="SSF49265">
    <property type="entry name" value="Fibronectin type III"/>
    <property type="match status" value="36"/>
</dbReference>
<feature type="domain" description="F-box" evidence="6">
    <location>
        <begin position="6108"/>
        <end position="6162"/>
    </location>
</feature>
<dbReference type="InterPro" id="IPR036116">
    <property type="entry name" value="FN3_sf"/>
</dbReference>
<gene>
    <name evidence="8" type="ORF">Baya_6412</name>
</gene>
<feature type="domain" description="Fibronectin type-III" evidence="7">
    <location>
        <begin position="1767"/>
        <end position="1853"/>
    </location>
</feature>
<dbReference type="SUPFAM" id="SSF49599">
    <property type="entry name" value="TRAF domain-like"/>
    <property type="match status" value="1"/>
</dbReference>
<feature type="domain" description="Fibronectin type-III" evidence="7">
    <location>
        <begin position="2984"/>
        <end position="3073"/>
    </location>
</feature>
<evidence type="ECO:0000313" key="9">
    <source>
        <dbReference type="Proteomes" id="UP000319801"/>
    </source>
</evidence>
<dbReference type="InterPro" id="IPR015373">
    <property type="entry name" value="Interferon/interleukin_rcp_dom"/>
</dbReference>
<dbReference type="InterPro" id="IPR013783">
    <property type="entry name" value="Ig-like_fold"/>
</dbReference>
<keyword evidence="2" id="KW-0863">Zinc-finger</keyword>
<keyword evidence="9" id="KW-1185">Reference proteome</keyword>
<feature type="domain" description="Fibronectin type-III" evidence="7">
    <location>
        <begin position="4506"/>
        <end position="4595"/>
    </location>
</feature>
<dbReference type="PANTHER" id="PTHR47135:SF3">
    <property type="entry name" value="FIBRONECTIN TYPE-III DOMAIN-CONTAINING PROTEIN"/>
    <property type="match status" value="1"/>
</dbReference>
<dbReference type="OrthoDB" id="9908419at2759"/>
<feature type="domain" description="Fibronectin type-III" evidence="7">
    <location>
        <begin position="2203"/>
        <end position="2289"/>
    </location>
</feature>
<comment type="caution">
    <text evidence="8">The sequence shown here is derived from an EMBL/GenBank/DDBJ whole genome shotgun (WGS) entry which is preliminary data.</text>
</comment>
<feature type="domain" description="Fibronectin type-III" evidence="7">
    <location>
        <begin position="4682"/>
        <end position="4769"/>
    </location>
</feature>
<feature type="domain" description="Fibronectin type-III" evidence="7">
    <location>
        <begin position="4075"/>
        <end position="4164"/>
    </location>
</feature>
<dbReference type="InterPro" id="IPR001293">
    <property type="entry name" value="Znf_TRAF"/>
</dbReference>
<feature type="domain" description="Fibronectin type-III" evidence="7">
    <location>
        <begin position="1240"/>
        <end position="1331"/>
    </location>
</feature>
<organism evidence="8 9">
    <name type="scientific">Bagarius yarrelli</name>
    <name type="common">Goonch</name>
    <name type="synonym">Bagrus yarrelli</name>
    <dbReference type="NCBI Taxonomy" id="175774"/>
    <lineage>
        <taxon>Eukaryota</taxon>
        <taxon>Metazoa</taxon>
        <taxon>Chordata</taxon>
        <taxon>Craniata</taxon>
        <taxon>Vertebrata</taxon>
        <taxon>Euteleostomi</taxon>
        <taxon>Actinopterygii</taxon>
        <taxon>Neopterygii</taxon>
        <taxon>Teleostei</taxon>
        <taxon>Ostariophysi</taxon>
        <taxon>Siluriformes</taxon>
        <taxon>Sisoridae</taxon>
        <taxon>Sisorinae</taxon>
        <taxon>Bagarius</taxon>
    </lineage>
</organism>
<feature type="domain" description="Fibronectin type-III" evidence="7">
    <location>
        <begin position="1153"/>
        <end position="1239"/>
    </location>
</feature>
<feature type="domain" description="Fibronectin type-III" evidence="7">
    <location>
        <begin position="978"/>
        <end position="1066"/>
    </location>
</feature>
<feature type="domain" description="Fibronectin type-III" evidence="7">
    <location>
        <begin position="111"/>
        <end position="200"/>
    </location>
</feature>
<dbReference type="InterPro" id="IPR001810">
    <property type="entry name" value="F-box_dom"/>
</dbReference>
<dbReference type="SUPFAM" id="SSF81383">
    <property type="entry name" value="F-box domain"/>
    <property type="match status" value="1"/>
</dbReference>
<evidence type="ECO:0000256" key="1">
    <source>
        <dbReference type="ARBA" id="ARBA00022723"/>
    </source>
</evidence>
<dbReference type="EMBL" id="VCAZ01000034">
    <property type="protein sequence ID" value="TSL61141.1"/>
    <property type="molecule type" value="Genomic_DNA"/>
</dbReference>
<evidence type="ECO:0000259" key="6">
    <source>
        <dbReference type="PROSITE" id="PS50181"/>
    </source>
</evidence>
<protein>
    <submittedName>
        <fullName evidence="8">Fibronectin type III domain-containing protein 7</fullName>
    </submittedName>
</protein>
<evidence type="ECO:0000256" key="2">
    <source>
        <dbReference type="ARBA" id="ARBA00022771"/>
    </source>
</evidence>
<feature type="domain" description="Fibronectin type-III" evidence="7">
    <location>
        <begin position="3639"/>
        <end position="3726"/>
    </location>
</feature>
<dbReference type="InterPro" id="IPR036047">
    <property type="entry name" value="F-box-like_dom_sf"/>
</dbReference>
<feature type="domain" description="Fibronectin type-III" evidence="7">
    <location>
        <begin position="5016"/>
        <end position="5102"/>
    </location>
</feature>
<feature type="domain" description="Fibronectin type-III" evidence="7">
    <location>
        <begin position="891"/>
        <end position="977"/>
    </location>
</feature>
<dbReference type="InterPro" id="IPR003961">
    <property type="entry name" value="FN3_dom"/>
</dbReference>
<dbReference type="PROSITE" id="PS50853">
    <property type="entry name" value="FN3"/>
    <property type="match status" value="29"/>
</dbReference>